<dbReference type="InterPro" id="IPR046982">
    <property type="entry name" value="BIN3/RVS161-like"/>
</dbReference>
<keyword evidence="6" id="KW-0206">Cytoskeleton</keyword>
<dbReference type="OrthoDB" id="446293at2759"/>
<comment type="subcellular location">
    <subcellularLocation>
        <location evidence="1">Cytoplasm</location>
        <location evidence="1">Cytoskeleton</location>
    </subcellularLocation>
</comment>
<dbReference type="GeneID" id="111136458"/>
<dbReference type="Pfam" id="PF03114">
    <property type="entry name" value="BAR"/>
    <property type="match status" value="1"/>
</dbReference>
<comment type="function">
    <text evidence="8">Involved in cytokinesis and septation where it has a role in the localization of F-actin.</text>
</comment>
<accession>A0A8B8ESY0</accession>
<evidence type="ECO:0000256" key="1">
    <source>
        <dbReference type="ARBA" id="ARBA00004245"/>
    </source>
</evidence>
<keyword evidence="2" id="KW-0963">Cytoplasm</keyword>
<evidence type="ECO:0000256" key="6">
    <source>
        <dbReference type="ARBA" id="ARBA00023212"/>
    </source>
</evidence>
<name>A0A8B8ESY0_CRAVI</name>
<feature type="domain" description="BAR" evidence="10">
    <location>
        <begin position="10"/>
        <end position="233"/>
    </location>
</feature>
<keyword evidence="7" id="KW-0131">Cell cycle</keyword>
<dbReference type="Proteomes" id="UP000694844">
    <property type="component" value="Chromosome 5"/>
</dbReference>
<dbReference type="InterPro" id="IPR027267">
    <property type="entry name" value="AH/BAR_dom_sf"/>
</dbReference>
<dbReference type="InterPro" id="IPR004148">
    <property type="entry name" value="BAR_dom"/>
</dbReference>
<dbReference type="GO" id="GO:0051301">
    <property type="term" value="P:cell division"/>
    <property type="evidence" value="ECO:0007669"/>
    <property type="project" value="UniProtKB-KW"/>
</dbReference>
<reference evidence="12" key="1">
    <citation type="submission" date="2025-08" db="UniProtKB">
        <authorList>
            <consortium name="RefSeq"/>
        </authorList>
    </citation>
    <scope>IDENTIFICATION</scope>
    <source>
        <tissue evidence="12">Whole sample</tissue>
    </source>
</reference>
<dbReference type="PANTHER" id="PTHR47174:SF3">
    <property type="entry name" value="BRIDGING INTEGRATOR 3"/>
    <property type="match status" value="1"/>
</dbReference>
<organism evidence="11 12">
    <name type="scientific">Crassostrea virginica</name>
    <name type="common">Eastern oyster</name>
    <dbReference type="NCBI Taxonomy" id="6565"/>
    <lineage>
        <taxon>Eukaryota</taxon>
        <taxon>Metazoa</taxon>
        <taxon>Spiralia</taxon>
        <taxon>Lophotrochozoa</taxon>
        <taxon>Mollusca</taxon>
        <taxon>Bivalvia</taxon>
        <taxon>Autobranchia</taxon>
        <taxon>Pteriomorphia</taxon>
        <taxon>Ostreida</taxon>
        <taxon>Ostreoidea</taxon>
        <taxon>Ostreidae</taxon>
        <taxon>Crassostrea</taxon>
    </lineage>
</organism>
<evidence type="ECO:0000256" key="5">
    <source>
        <dbReference type="ARBA" id="ARBA00023210"/>
    </source>
</evidence>
<evidence type="ECO:0000256" key="9">
    <source>
        <dbReference type="SAM" id="Coils"/>
    </source>
</evidence>
<dbReference type="FunFam" id="1.20.1270.60:FF:000028">
    <property type="entry name" value="Bridging integrator 3 homolog"/>
    <property type="match status" value="1"/>
</dbReference>
<sequence>MSWNIFNRHSAPKKSVISRTTEREFGREVRRVDSLDETSKKLYKDTKRWMESNSALSNSEHKITQDLLTNPLCQTEAQLNAMVTEWERAIEKESFHSKELNNVVQKTMADPVKRLNTIFPSIQAALKKREQSLQEYQKSQAKVEKHQSRERTGQNVVKLDLSRKAVERTKADFDSQNQALSEDLPKFIDGRIEYIQPCLESLIKTQVSYNSEALKIYSELEDQWKTSKNLSDMKSCHQQTLSEIKALSITVD</sequence>
<evidence type="ECO:0000259" key="10">
    <source>
        <dbReference type="PROSITE" id="PS51021"/>
    </source>
</evidence>
<dbReference type="PANTHER" id="PTHR47174">
    <property type="entry name" value="BRIDGING INTEGRATOR 3"/>
    <property type="match status" value="1"/>
</dbReference>
<gene>
    <name evidence="12" type="primary">LOC111136458</name>
</gene>
<dbReference type="GO" id="GO:0015629">
    <property type="term" value="C:actin cytoskeleton"/>
    <property type="evidence" value="ECO:0007669"/>
    <property type="project" value="TreeGrafter"/>
</dbReference>
<evidence type="ECO:0000256" key="7">
    <source>
        <dbReference type="ARBA" id="ARBA00023306"/>
    </source>
</evidence>
<dbReference type="GO" id="GO:0006897">
    <property type="term" value="P:endocytosis"/>
    <property type="evidence" value="ECO:0007669"/>
    <property type="project" value="InterPro"/>
</dbReference>
<protein>
    <submittedName>
        <fullName evidence="12">Bridging integrator 3-like</fullName>
    </submittedName>
</protein>
<dbReference type="RefSeq" id="XP_022343027.1">
    <property type="nucleotide sequence ID" value="XM_022487319.1"/>
</dbReference>
<evidence type="ECO:0000256" key="8">
    <source>
        <dbReference type="ARBA" id="ARBA00059510"/>
    </source>
</evidence>
<dbReference type="Gene3D" id="1.20.1270.60">
    <property type="entry name" value="Arfaptin homology (AH) domain/BAR domain"/>
    <property type="match status" value="1"/>
</dbReference>
<dbReference type="SUPFAM" id="SSF103657">
    <property type="entry name" value="BAR/IMD domain-like"/>
    <property type="match status" value="1"/>
</dbReference>
<evidence type="ECO:0000313" key="12">
    <source>
        <dbReference type="RefSeq" id="XP_022343027.1"/>
    </source>
</evidence>
<keyword evidence="3" id="KW-0132">Cell division</keyword>
<keyword evidence="4 9" id="KW-0175">Coiled coil</keyword>
<dbReference type="GO" id="GO:0008289">
    <property type="term" value="F:lipid binding"/>
    <property type="evidence" value="ECO:0007669"/>
    <property type="project" value="TreeGrafter"/>
</dbReference>
<dbReference type="KEGG" id="cvn:111136458"/>
<dbReference type="GO" id="GO:0005737">
    <property type="term" value="C:cytoplasm"/>
    <property type="evidence" value="ECO:0007669"/>
    <property type="project" value="InterPro"/>
</dbReference>
<evidence type="ECO:0000256" key="3">
    <source>
        <dbReference type="ARBA" id="ARBA00022618"/>
    </source>
</evidence>
<evidence type="ECO:0000256" key="2">
    <source>
        <dbReference type="ARBA" id="ARBA00022490"/>
    </source>
</evidence>
<proteinExistence type="predicted"/>
<dbReference type="SMART" id="SM00721">
    <property type="entry name" value="BAR"/>
    <property type="match status" value="1"/>
</dbReference>
<keyword evidence="11" id="KW-1185">Reference proteome</keyword>
<evidence type="ECO:0000313" key="11">
    <source>
        <dbReference type="Proteomes" id="UP000694844"/>
    </source>
</evidence>
<keyword evidence="5" id="KW-0717">Septation</keyword>
<dbReference type="GO" id="GO:0097320">
    <property type="term" value="P:plasma membrane tubulation"/>
    <property type="evidence" value="ECO:0007669"/>
    <property type="project" value="TreeGrafter"/>
</dbReference>
<feature type="coiled-coil region" evidence="9">
    <location>
        <begin position="122"/>
        <end position="149"/>
    </location>
</feature>
<dbReference type="GO" id="GO:0051666">
    <property type="term" value="P:actin cortical patch localization"/>
    <property type="evidence" value="ECO:0007669"/>
    <property type="project" value="InterPro"/>
</dbReference>
<evidence type="ECO:0000256" key="4">
    <source>
        <dbReference type="ARBA" id="ARBA00023054"/>
    </source>
</evidence>
<dbReference type="PROSITE" id="PS51021">
    <property type="entry name" value="BAR"/>
    <property type="match status" value="1"/>
</dbReference>
<dbReference type="AlphaFoldDB" id="A0A8B8ESY0"/>